<evidence type="ECO:0000313" key="2">
    <source>
        <dbReference type="EMBL" id="CBH97407.1"/>
    </source>
</evidence>
<proteinExistence type="predicted"/>
<dbReference type="Gene3D" id="3.20.20.70">
    <property type="entry name" value="Aldolase class I"/>
    <property type="match status" value="1"/>
</dbReference>
<dbReference type="InterPro" id="IPR013785">
    <property type="entry name" value="Aldolase_TIM"/>
</dbReference>
<gene>
    <name evidence="2" type="ORF">CARN2_2879</name>
</gene>
<dbReference type="SUPFAM" id="SSF51445">
    <property type="entry name" value="(Trans)glycosidases"/>
    <property type="match status" value="1"/>
</dbReference>
<dbReference type="GO" id="GO:0016787">
    <property type="term" value="F:hydrolase activity"/>
    <property type="evidence" value="ECO:0007669"/>
    <property type="project" value="UniProtKB-KW"/>
</dbReference>
<dbReference type="InterPro" id="IPR016925">
    <property type="entry name" value="UCP029570"/>
</dbReference>
<dbReference type="EMBL" id="CABM01000042">
    <property type="protein sequence ID" value="CBH97407.1"/>
    <property type="molecule type" value="Genomic_DNA"/>
</dbReference>
<dbReference type="PANTHER" id="PTHR35882">
    <property type="entry name" value="PELA"/>
    <property type="match status" value="1"/>
</dbReference>
<dbReference type="CDD" id="cd10922">
    <property type="entry name" value="CE4_PelA_like_C"/>
    <property type="match status" value="1"/>
</dbReference>
<organism evidence="2">
    <name type="scientific">mine drainage metagenome</name>
    <dbReference type="NCBI Taxonomy" id="410659"/>
    <lineage>
        <taxon>unclassified sequences</taxon>
        <taxon>metagenomes</taxon>
        <taxon>ecological metagenomes</taxon>
    </lineage>
</organism>
<sequence>MPAGLPAMKRRQFLQTLPPSPLLDRLLARAAGAGLLGMGLSATANPAALTADPAHPAGAPAVAFYYGSRIPLDDLRAFDWAVLEPANALAQDPEVVRTLAPQTLAIAYVSVGEVQPSRPYYADIPKAWLPANNPDWGSRVIDQTAAGWPQFLQQRIVQPLWQAGFRAFFLDTLDSYQLLATTDAERRQQAAALRATLQGLLAAFPGMRLLPNRGFDLMDASLAGATLAVAAESLYRGWNASSKRHVDVPPQDRQWLLDRFAELRIRYKLPGIAIDYVAADQRELARQTAQQIAAAGLIPWVADPALHSLGVGAVELQPRRVLLLHSSAQGDSPDLLNQSAHLYGAMPLEDLGLVPEYRYMGAPTITEPLAGRYAGVVLWSDRSDVPDPARDLLRRARDEGVPVAILGQTDVSVLALFGLRPGQGNLPGPIRLQRQPGTPNGEIIPLLAAEDTMRLDAGAGSQVWLRASGSDGRSMDGAAITPWGGYALGSFGVFNLPGDSGTRWSIEPFAFFRAALRVGDAPMPDITTRTGRRAFFVHFDGDGFVNACERPGSPLACEVLVTEFLDKYCTPTLASVIIAEISHEGLYPATASQAQLWARRMFALPHVEVGSHTWSHPFDWVLASAEHSLGQTSKALPYGNYLPVPNYTFSTETEVVGAREFIQTKLCPPGKPCNMLLWPGDCNPPNKAVALSYAVGMHNINGGGATISRSKPTLSAIWPMGIPKGRDFQVYAALSNEESYTHNWTGPYFGFERAIETYQMTDSPRRLKALDVYFHPYIVTKQAGAVSLHKVLDWATRQPTHPIFGLQYSQSVLAWRRATVARTLGGAWRLRAEPSLRQWRQPESAPAPDLRVSTNLAGHTSHASMRYLHASADQVVLGAAAASAAPQPGLPALPYLIDANADISRFEPLPGGGWLLQLAGHVPLQASLALPPGWRLVVEPGTQMQRDAGQVRVSSTKPGATLRLLPQA</sequence>
<dbReference type="Pfam" id="PF03537">
    <property type="entry name" value="Glyco_hydro_114"/>
    <property type="match status" value="1"/>
</dbReference>
<dbReference type="PIRSF" id="PIRSF029570">
    <property type="entry name" value="UCP029570"/>
    <property type="match status" value="1"/>
</dbReference>
<dbReference type="InterPro" id="IPR016062">
    <property type="entry name" value="TM1410-rel"/>
</dbReference>
<protein>
    <submittedName>
        <fullName evidence="2">Putative extracellular endo alpha-1,4 polygalactosaminidase or related polysaccharide hydrolase</fullName>
    </submittedName>
</protein>
<accession>E6PR52</accession>
<keyword evidence="2" id="KW-0378">Hydrolase</keyword>
<dbReference type="InterPro" id="IPR017853">
    <property type="entry name" value="GH"/>
</dbReference>
<dbReference type="PANTHER" id="PTHR35882:SF2">
    <property type="entry name" value="PELA"/>
    <property type="match status" value="1"/>
</dbReference>
<evidence type="ECO:0000259" key="1">
    <source>
        <dbReference type="Pfam" id="PF03537"/>
    </source>
</evidence>
<dbReference type="PRINTS" id="PR01545">
    <property type="entry name" value="THEMAYE10DUF"/>
</dbReference>
<feature type="domain" description="Glycoside-hydrolase family GH114 TIM-barrel" evidence="1">
    <location>
        <begin position="100"/>
        <end position="306"/>
    </location>
</feature>
<name>E6PR52_9ZZZZ</name>
<reference evidence="2" key="1">
    <citation type="submission" date="2009-10" db="EMBL/GenBank/DDBJ databases">
        <title>Diversity of trophic interactions inside an arsenic-rich microbial ecosystem.</title>
        <authorList>
            <person name="Bertin P.N."/>
            <person name="Heinrich-Salmeron A."/>
            <person name="Pelletier E."/>
            <person name="Goulhen-Chollet F."/>
            <person name="Arsene-Ploetze F."/>
            <person name="Gallien S."/>
            <person name="Calteau A."/>
            <person name="Vallenet D."/>
            <person name="Casiot C."/>
            <person name="Chane-Woon-Ming B."/>
            <person name="Giloteaux L."/>
            <person name="Barakat M."/>
            <person name="Bonnefoy V."/>
            <person name="Bruneel O."/>
            <person name="Chandler M."/>
            <person name="Cleiss J."/>
            <person name="Duran R."/>
            <person name="Elbaz-Poulichet F."/>
            <person name="Fonknechten N."/>
            <person name="Lauga B."/>
            <person name="Mornico D."/>
            <person name="Ortet P."/>
            <person name="Schaeffer C."/>
            <person name="Siguier P."/>
            <person name="Alexander Thil Smith A."/>
            <person name="Van Dorsselaer A."/>
            <person name="Weissenbach J."/>
            <person name="Medigue C."/>
            <person name="Le Paslier D."/>
        </authorList>
    </citation>
    <scope>NUCLEOTIDE SEQUENCE</scope>
</reference>
<dbReference type="InterPro" id="IPR004352">
    <property type="entry name" value="GH114_TIM-barrel"/>
</dbReference>
<dbReference type="AlphaFoldDB" id="E6PR52"/>
<comment type="caution">
    <text evidence="2">The sequence shown here is derived from an EMBL/GenBank/DDBJ whole genome shotgun (WGS) entry which is preliminary data.</text>
</comment>